<evidence type="ECO:0000313" key="5">
    <source>
        <dbReference type="EMBL" id="CCM06626.1"/>
    </source>
</evidence>
<dbReference type="GO" id="GO:0004356">
    <property type="term" value="F:glutamine synthetase activity"/>
    <property type="evidence" value="ECO:0007669"/>
    <property type="project" value="InterPro"/>
</dbReference>
<dbReference type="PANTHER" id="PTHR43785:SF2">
    <property type="entry name" value="TYPE-1 GLUTAMINE SYNTHETASE 1"/>
    <property type="match status" value="1"/>
</dbReference>
<dbReference type="PROSITE" id="PS51987">
    <property type="entry name" value="GS_CATALYTIC"/>
    <property type="match status" value="1"/>
</dbReference>
<evidence type="ECO:0000259" key="4">
    <source>
        <dbReference type="PROSITE" id="PS51987"/>
    </source>
</evidence>
<dbReference type="OrthoDB" id="3364440at2759"/>
<keyword evidence="1" id="KW-0436">Ligase</keyword>
<evidence type="ECO:0000313" key="6">
    <source>
        <dbReference type="Proteomes" id="UP000006352"/>
    </source>
</evidence>
<reference evidence="5 6" key="1">
    <citation type="journal article" date="2012" name="Appl. Environ. Microbiol.">
        <title>Short-read sequencing for genomic analysis of the brown rot fungus Fibroporia radiculosa.</title>
        <authorList>
            <person name="Tang J.D."/>
            <person name="Perkins A.D."/>
            <person name="Sonstegard T.S."/>
            <person name="Schroeder S.G."/>
            <person name="Burgess S.C."/>
            <person name="Diehl S.V."/>
        </authorList>
    </citation>
    <scope>NUCLEOTIDE SEQUENCE [LARGE SCALE GENOMIC DNA]</scope>
    <source>
        <strain evidence="5 6">TFFH 294</strain>
    </source>
</reference>
<dbReference type="InParanoid" id="J4ICL6"/>
<sequence length="471" mass="51451">MSTSTSYGVPYKPKTPIVTTFDDLLLQLDDIRYIRVQWADPANIVRYKVLSRSYFVKLLHSSRPSITMASPAWFSAGLAFVPDPDLMFNEWLYVFDPSSFRKCTYAPGHATIMGFLEHKTPSPSGGVTLDVCPRTMLKRIVDDAQTLAGVSFLAGFESEFMLLSATSPEPVFVNTAEWCYSRKIPAHSAEAAALEEIADKIVESGIELQMFHGEAGRGQYEIVTGPMSPLEAADALVYTRELTYSVAKKHGLHATFAPRVSAHDLCNGAHLNLSVHTTKPDEARAADAACAPTLTPTERSFLQALLTHLPAICALIMPVSASYERTREHMVAGGPYACWGTNSREAAVRLCGAPGDHRFEVRHPDAAANPYLVLAGVLGAGLQGVKQGALLTFADIQKPLAQMTEEEKNSRGIAVPTTIVDARKRFQEDSCVKEMFGDHFVNKYVAVNEILAQYVSAETEEASLARLAGVY</sequence>
<dbReference type="EMBL" id="HE797421">
    <property type="protein sequence ID" value="CCM06626.1"/>
    <property type="molecule type" value="Genomic_DNA"/>
</dbReference>
<name>J4ICL6_9APHY</name>
<feature type="domain" description="GS catalytic" evidence="4">
    <location>
        <begin position="133"/>
        <end position="471"/>
    </location>
</feature>
<dbReference type="Gene3D" id="3.30.590.10">
    <property type="entry name" value="Glutamine synthetase/guanido kinase, catalytic domain"/>
    <property type="match status" value="1"/>
</dbReference>
<dbReference type="GeneID" id="24101526"/>
<proteinExistence type="inferred from homology"/>
<evidence type="ECO:0000256" key="2">
    <source>
        <dbReference type="PROSITE-ProRule" id="PRU01331"/>
    </source>
</evidence>
<keyword evidence="6" id="KW-1185">Reference proteome</keyword>
<dbReference type="InterPro" id="IPR008146">
    <property type="entry name" value="Gln_synth_cat_dom"/>
</dbReference>
<dbReference type="STRING" id="599839.J4ICL6"/>
<evidence type="ECO:0000256" key="1">
    <source>
        <dbReference type="ARBA" id="ARBA00022598"/>
    </source>
</evidence>
<dbReference type="SUPFAM" id="SSF55931">
    <property type="entry name" value="Glutamine synthetase/guanido kinase"/>
    <property type="match status" value="1"/>
</dbReference>
<evidence type="ECO:0000256" key="3">
    <source>
        <dbReference type="RuleBase" id="RU000384"/>
    </source>
</evidence>
<organism evidence="5 6">
    <name type="scientific">Fibroporia radiculosa</name>
    <dbReference type="NCBI Taxonomy" id="599839"/>
    <lineage>
        <taxon>Eukaryota</taxon>
        <taxon>Fungi</taxon>
        <taxon>Dikarya</taxon>
        <taxon>Basidiomycota</taxon>
        <taxon>Agaricomycotina</taxon>
        <taxon>Agaricomycetes</taxon>
        <taxon>Polyporales</taxon>
        <taxon>Fibroporiaceae</taxon>
        <taxon>Fibroporia</taxon>
    </lineage>
</organism>
<dbReference type="HOGENOM" id="CLU_017290_6_1_1"/>
<dbReference type="AlphaFoldDB" id="J4ICL6"/>
<accession>J4ICL6</accession>
<dbReference type="RefSeq" id="XP_012185909.1">
    <property type="nucleotide sequence ID" value="XM_012330519.1"/>
</dbReference>
<dbReference type="PANTHER" id="PTHR43785">
    <property type="entry name" value="GAMMA-GLUTAMYLPUTRESCINE SYNTHETASE"/>
    <property type="match status" value="1"/>
</dbReference>
<dbReference type="InterPro" id="IPR014746">
    <property type="entry name" value="Gln_synth/guanido_kin_cat_dom"/>
</dbReference>
<dbReference type="Proteomes" id="UP000006352">
    <property type="component" value="Unassembled WGS sequence"/>
</dbReference>
<protein>
    <recommendedName>
        <fullName evidence="4">GS catalytic domain-containing protein</fullName>
    </recommendedName>
</protein>
<dbReference type="Pfam" id="PF00120">
    <property type="entry name" value="Gln-synt_C"/>
    <property type="match status" value="1"/>
</dbReference>
<dbReference type="SMART" id="SM01230">
    <property type="entry name" value="Gln-synt_C"/>
    <property type="match status" value="1"/>
</dbReference>
<gene>
    <name evidence="5" type="ORF">FIBRA_08906</name>
</gene>
<comment type="similarity">
    <text evidence="2 3">Belongs to the glutamine synthetase family.</text>
</comment>